<feature type="region of interest" description="Disordered" evidence="1">
    <location>
        <begin position="37"/>
        <end position="108"/>
    </location>
</feature>
<keyword evidence="3" id="KW-1185">Reference proteome</keyword>
<dbReference type="Proteomes" id="UP000006176">
    <property type="component" value="Chromosome"/>
</dbReference>
<evidence type="ECO:0000313" key="3">
    <source>
        <dbReference type="Proteomes" id="UP000006176"/>
    </source>
</evidence>
<accession>I3Y0Q5</accession>
<dbReference type="PATRIC" id="fig|760154.4.peg.2511"/>
<dbReference type="STRING" id="760154.Sulba_2512"/>
<dbReference type="EMBL" id="CP003333">
    <property type="protein sequence ID" value="AFL69779.1"/>
    <property type="molecule type" value="Genomic_DNA"/>
</dbReference>
<organism evidence="2 3">
    <name type="scientific">Sulfurospirillum barnesii (strain ATCC 700032 / DSM 10660 / SES-3)</name>
    <dbReference type="NCBI Taxonomy" id="760154"/>
    <lineage>
        <taxon>Bacteria</taxon>
        <taxon>Pseudomonadati</taxon>
        <taxon>Campylobacterota</taxon>
        <taxon>Epsilonproteobacteria</taxon>
        <taxon>Campylobacterales</taxon>
        <taxon>Sulfurospirillaceae</taxon>
        <taxon>Sulfurospirillum</taxon>
    </lineage>
</organism>
<name>I3Y0Q5_SULBS</name>
<proteinExistence type="predicted"/>
<dbReference type="AlphaFoldDB" id="I3Y0Q5"/>
<evidence type="ECO:0000256" key="1">
    <source>
        <dbReference type="SAM" id="MobiDB-lite"/>
    </source>
</evidence>
<gene>
    <name evidence="2" type="ordered locus">Sulba_2512</name>
</gene>
<protein>
    <submittedName>
        <fullName evidence="2">Uncharacterized protein</fullName>
    </submittedName>
</protein>
<feature type="compositionally biased region" description="Basic and acidic residues" evidence="1">
    <location>
        <begin position="49"/>
        <end position="86"/>
    </location>
</feature>
<sequence>MAVGPIGSVVYANQMMPAQAAKQMDYQNSVQMQNALAAAMQAEKEDEVQEVRPPEESYKIDPENEHERHKHDQENASSSSKEKPEEAETEEEPEAVPFVTSGHLDIKA</sequence>
<reference evidence="2 3" key="1">
    <citation type="submission" date="2012-06" db="EMBL/GenBank/DDBJ databases">
        <title>Complete sequence of Sulfurospirillum barnesii SES-3.</title>
        <authorList>
            <consortium name="US DOE Joint Genome Institute"/>
            <person name="Lucas S."/>
            <person name="Han J."/>
            <person name="Lapidus A."/>
            <person name="Cheng J.-F."/>
            <person name="Goodwin L."/>
            <person name="Pitluck S."/>
            <person name="Peters L."/>
            <person name="Ovchinnikova G."/>
            <person name="Lu M."/>
            <person name="Detter J.C."/>
            <person name="Han C."/>
            <person name="Tapia R."/>
            <person name="Land M."/>
            <person name="Hauser L."/>
            <person name="Kyrpides N."/>
            <person name="Ivanova N."/>
            <person name="Pagani I."/>
            <person name="Stolz J."/>
            <person name="Arkin A."/>
            <person name="Dehal P."/>
            <person name="Oremland R."/>
            <person name="Saltikov C."/>
            <person name="Basu P."/>
            <person name="Hollibaugh J."/>
            <person name="Newman D."/>
            <person name="Stolyar S."/>
            <person name="Hazen T."/>
            <person name="Woyke T."/>
        </authorList>
    </citation>
    <scope>NUCLEOTIDE SEQUENCE [LARGE SCALE GENOMIC DNA]</scope>
    <source>
        <strain evidence="3">ATCC 700032 / DSM 10660 / SES-3</strain>
    </source>
</reference>
<dbReference type="HOGENOM" id="CLU_171648_0_0_7"/>
<evidence type="ECO:0000313" key="2">
    <source>
        <dbReference type="EMBL" id="AFL69779.1"/>
    </source>
</evidence>
<dbReference type="eggNOG" id="ENOG5031DJY">
    <property type="taxonomic scope" value="Bacteria"/>
</dbReference>
<dbReference type="RefSeq" id="WP_014770642.1">
    <property type="nucleotide sequence ID" value="NC_018002.1"/>
</dbReference>
<dbReference type="KEGG" id="sba:Sulba_2512"/>